<dbReference type="Proteomes" id="UP001158576">
    <property type="component" value="Chromosome 1"/>
</dbReference>
<evidence type="ECO:0000313" key="3">
    <source>
        <dbReference type="EMBL" id="CAG5106224.1"/>
    </source>
</evidence>
<evidence type="ECO:0000313" key="4">
    <source>
        <dbReference type="Proteomes" id="UP001158576"/>
    </source>
</evidence>
<name>A0ABN7SSM5_OIKDI</name>
<accession>A0ABN7SSM5</accession>
<keyword evidence="2" id="KW-0732">Signal</keyword>
<gene>
    <name evidence="3" type="ORF">OKIOD_LOCUS11511</name>
</gene>
<evidence type="ECO:0000256" key="2">
    <source>
        <dbReference type="SAM" id="SignalP"/>
    </source>
</evidence>
<sequence length="154" mass="17413">MKLFRLLLLALGILGKNAEEENGDGKVTHNASDVQKLNELRRAILDAQNLISSLSSEEISENIENEIKNLKQEGIIDQVVETAAEIIKEGKSEDELIDELVTLKKIGSFGNFDQITIERDHEGSMIITKTQRVSESNSQVFHEYVWDDDDEFTH</sequence>
<feature type="chain" id="PRO_5045390758" evidence="2">
    <location>
        <begin position="19"/>
        <end position="154"/>
    </location>
</feature>
<proteinExistence type="predicted"/>
<feature type="signal peptide" evidence="2">
    <location>
        <begin position="1"/>
        <end position="18"/>
    </location>
</feature>
<feature type="coiled-coil region" evidence="1">
    <location>
        <begin position="37"/>
        <end position="73"/>
    </location>
</feature>
<keyword evidence="1" id="KW-0175">Coiled coil</keyword>
<reference evidence="3 4" key="1">
    <citation type="submission" date="2021-04" db="EMBL/GenBank/DDBJ databases">
        <authorList>
            <person name="Bliznina A."/>
        </authorList>
    </citation>
    <scope>NUCLEOTIDE SEQUENCE [LARGE SCALE GENOMIC DNA]</scope>
</reference>
<organism evidence="3 4">
    <name type="scientific">Oikopleura dioica</name>
    <name type="common">Tunicate</name>
    <dbReference type="NCBI Taxonomy" id="34765"/>
    <lineage>
        <taxon>Eukaryota</taxon>
        <taxon>Metazoa</taxon>
        <taxon>Chordata</taxon>
        <taxon>Tunicata</taxon>
        <taxon>Appendicularia</taxon>
        <taxon>Copelata</taxon>
        <taxon>Oikopleuridae</taxon>
        <taxon>Oikopleura</taxon>
    </lineage>
</organism>
<keyword evidence="4" id="KW-1185">Reference proteome</keyword>
<dbReference type="EMBL" id="OU015566">
    <property type="protein sequence ID" value="CAG5106224.1"/>
    <property type="molecule type" value="Genomic_DNA"/>
</dbReference>
<protein>
    <submittedName>
        <fullName evidence="3">Oidioi.mRNA.OKI2018_I69.chr1.g2746.t1.cds</fullName>
    </submittedName>
</protein>
<evidence type="ECO:0000256" key="1">
    <source>
        <dbReference type="SAM" id="Coils"/>
    </source>
</evidence>